<evidence type="ECO:0000256" key="8">
    <source>
        <dbReference type="ARBA" id="ARBA00022927"/>
    </source>
</evidence>
<keyword evidence="15" id="KW-1185">Reference proteome</keyword>
<gene>
    <name evidence="14" type="ORF">KUTeg_016269</name>
</gene>
<evidence type="ECO:0000256" key="12">
    <source>
        <dbReference type="SAM" id="MobiDB-lite"/>
    </source>
</evidence>
<protein>
    <recommendedName>
        <fullName evidence="11">Cysteine protease</fullName>
        <ecNumber evidence="11">3.4.22.-</ecNumber>
    </recommendedName>
</protein>
<feature type="region of interest" description="Disordered" evidence="12">
    <location>
        <begin position="318"/>
        <end position="349"/>
    </location>
</feature>
<dbReference type="Proteomes" id="UP001217089">
    <property type="component" value="Unassembled WGS sequence"/>
</dbReference>
<proteinExistence type="inferred from homology"/>
<organism evidence="14 15">
    <name type="scientific">Tegillarca granosa</name>
    <name type="common">Malaysian cockle</name>
    <name type="synonym">Anadara granosa</name>
    <dbReference type="NCBI Taxonomy" id="220873"/>
    <lineage>
        <taxon>Eukaryota</taxon>
        <taxon>Metazoa</taxon>
        <taxon>Spiralia</taxon>
        <taxon>Lophotrochozoa</taxon>
        <taxon>Mollusca</taxon>
        <taxon>Bivalvia</taxon>
        <taxon>Autobranchia</taxon>
        <taxon>Pteriomorphia</taxon>
        <taxon>Arcoida</taxon>
        <taxon>Arcoidea</taxon>
        <taxon>Arcidae</taxon>
        <taxon>Tegillarca</taxon>
    </lineage>
</organism>
<feature type="compositionally biased region" description="Basic residues" evidence="12">
    <location>
        <begin position="86"/>
        <end position="96"/>
    </location>
</feature>
<dbReference type="InterPro" id="IPR038765">
    <property type="entry name" value="Papain-like_cys_pep_sf"/>
</dbReference>
<comment type="caution">
    <text evidence="14">The sequence shown here is derived from an EMBL/GenBank/DDBJ whole genome shotgun (WGS) entry which is preliminary data.</text>
</comment>
<evidence type="ECO:0000313" key="14">
    <source>
        <dbReference type="EMBL" id="KAJ8305724.1"/>
    </source>
</evidence>
<keyword evidence="9 11" id="KW-0072">Autophagy</keyword>
<feature type="region of interest" description="Disordered" evidence="12">
    <location>
        <begin position="509"/>
        <end position="536"/>
    </location>
</feature>
<evidence type="ECO:0000259" key="13">
    <source>
        <dbReference type="Pfam" id="PF03416"/>
    </source>
</evidence>
<name>A0ABQ9EKC4_TEGGR</name>
<keyword evidence="4 11" id="KW-0963">Cytoplasm</keyword>
<evidence type="ECO:0000256" key="6">
    <source>
        <dbReference type="ARBA" id="ARBA00022801"/>
    </source>
</evidence>
<feature type="compositionally biased region" description="Polar residues" evidence="12">
    <location>
        <begin position="209"/>
        <end position="227"/>
    </location>
</feature>
<feature type="compositionally biased region" description="Polar residues" evidence="12">
    <location>
        <begin position="159"/>
        <end position="175"/>
    </location>
</feature>
<dbReference type="InterPro" id="IPR005078">
    <property type="entry name" value="Peptidase_C54"/>
</dbReference>
<dbReference type="Pfam" id="PF03416">
    <property type="entry name" value="Peptidase_C54"/>
    <property type="match status" value="1"/>
</dbReference>
<accession>A0ABQ9EKC4</accession>
<comment type="catalytic activity">
    <reaction evidence="10">
        <text>[protein]-C-terminal L-amino acid-glycyl-phosphatidylethanolamide + H2O = [protein]-C-terminal L-amino acid-glycine + a 1,2-diacyl-sn-glycero-3-phosphoethanolamine</text>
        <dbReference type="Rhea" id="RHEA:67548"/>
        <dbReference type="Rhea" id="RHEA-COMP:17323"/>
        <dbReference type="Rhea" id="RHEA-COMP:17324"/>
        <dbReference type="ChEBI" id="CHEBI:15377"/>
        <dbReference type="ChEBI" id="CHEBI:64612"/>
        <dbReference type="ChEBI" id="CHEBI:172940"/>
        <dbReference type="ChEBI" id="CHEBI:172941"/>
    </reaction>
    <physiologicalReaction direction="left-to-right" evidence="10">
        <dbReference type="Rhea" id="RHEA:67549"/>
    </physiologicalReaction>
</comment>
<dbReference type="PANTHER" id="PTHR22624">
    <property type="entry name" value="CYSTEINE PROTEASE ATG4"/>
    <property type="match status" value="1"/>
</dbReference>
<evidence type="ECO:0000256" key="9">
    <source>
        <dbReference type="ARBA" id="ARBA00023006"/>
    </source>
</evidence>
<evidence type="ECO:0000256" key="1">
    <source>
        <dbReference type="ARBA" id="ARBA00004496"/>
    </source>
</evidence>
<evidence type="ECO:0000256" key="3">
    <source>
        <dbReference type="ARBA" id="ARBA00022448"/>
    </source>
</evidence>
<dbReference type="EC" id="3.4.22.-" evidence="11"/>
<feature type="region of interest" description="Disordered" evidence="12">
    <location>
        <begin position="58"/>
        <end position="105"/>
    </location>
</feature>
<comment type="similarity">
    <text evidence="2 11">Belongs to the peptidase C54 family.</text>
</comment>
<dbReference type="SUPFAM" id="SSF54001">
    <property type="entry name" value="Cysteine proteinases"/>
    <property type="match status" value="1"/>
</dbReference>
<dbReference type="PANTHER" id="PTHR22624:SF52">
    <property type="entry name" value="CYSTEINE PROTEASE"/>
    <property type="match status" value="1"/>
</dbReference>
<keyword evidence="3" id="KW-0813">Transport</keyword>
<keyword evidence="5 11" id="KW-0645">Protease</keyword>
<keyword evidence="7" id="KW-0788">Thiol protease</keyword>
<evidence type="ECO:0000256" key="2">
    <source>
        <dbReference type="ARBA" id="ARBA00010958"/>
    </source>
</evidence>
<sequence>MEDGVRKVCVYLSEIIKMTASLTERVLDIASDRKNLSQCNSERKIPEDIASLDSWSEALTPDSEDSPSLTTNRRHSSSSSTGSKSSVRRRSGKKSANKLNYDHQHHLTRYSINNDPIVLNPSMLNSSSAGPRIERQTLVASGNYGPSNSSDINHDVHTHSSSCDPDPSNRPNQFYHNYRHDPRSTTSGTHHNAMYSNLSEFYHYREPYHQQNQSRNSPKQMSKSYQPVTNRQDYMLDSRAVTSGSSTFPQYGRNLHTIPLDSEDVDQSERVKNKLISVWNNVKYGWTLKTKTAFRYDSPIFLLGKCYHIRPGVPLERLRKSDKTGDERKSDKTDDEPKPGEKTKNAPSMEQFKQDFSSRIWFTYRQDFPPISGTKFSTDCGWGCMLRSGQMLLAQALVTHYLGRDWNVFHHQSREQDTYRKQIIRWFGDFPSDDSPFSIHRLVDIGKALGKQPGDWYGPSSVAHIMRDAMVKAYDTQPILSDICVYVAQDCTIYIQDVYDLCSTRPRTSTRLSSSMDSEPGTSGTDDTTASSTSEKNDDWKRGVVILIPVRLGGEEFNTAYGPCVKSLLANDSCIGIIGGKPKHSLYFIGWQENKLIYLDPHYCQDAVDSRKRSFPIQTYHCLSPRKILVDKMDPSCALGFYCRTKADFLTFRKQTEEMVAPPKQKVSYPMFVFNNGRGADLNLDSLSLEEDKLLRIRHVKLDEFGKVRSSTVDSEEFVIL</sequence>
<evidence type="ECO:0000256" key="5">
    <source>
        <dbReference type="ARBA" id="ARBA00022670"/>
    </source>
</evidence>
<feature type="region of interest" description="Disordered" evidence="12">
    <location>
        <begin position="140"/>
        <end position="191"/>
    </location>
</feature>
<evidence type="ECO:0000313" key="15">
    <source>
        <dbReference type="Proteomes" id="UP001217089"/>
    </source>
</evidence>
<evidence type="ECO:0000256" key="11">
    <source>
        <dbReference type="RuleBase" id="RU363115"/>
    </source>
</evidence>
<comment type="function">
    <text evidence="11">Cysteine protease that plays a key role in autophagy by mediating both proteolytic activation and delipidation of ATG8 family proteins.</text>
</comment>
<keyword evidence="6 11" id="KW-0378">Hydrolase</keyword>
<comment type="subcellular location">
    <subcellularLocation>
        <location evidence="1 11">Cytoplasm</location>
    </subcellularLocation>
</comment>
<feature type="compositionally biased region" description="Low complexity" evidence="12">
    <location>
        <begin position="509"/>
        <end position="534"/>
    </location>
</feature>
<feature type="compositionally biased region" description="Basic and acidic residues" evidence="12">
    <location>
        <begin position="318"/>
        <end position="344"/>
    </location>
</feature>
<dbReference type="EMBL" id="JARBDR010000813">
    <property type="protein sequence ID" value="KAJ8305724.1"/>
    <property type="molecule type" value="Genomic_DNA"/>
</dbReference>
<keyword evidence="8 11" id="KW-0653">Protein transport</keyword>
<feature type="domain" description="Peptidase C54 catalytic" evidence="13">
    <location>
        <begin position="350"/>
        <end position="654"/>
    </location>
</feature>
<evidence type="ECO:0000256" key="10">
    <source>
        <dbReference type="ARBA" id="ARBA00029362"/>
    </source>
</evidence>
<dbReference type="InterPro" id="IPR046792">
    <property type="entry name" value="Peptidase_C54_cat"/>
</dbReference>
<evidence type="ECO:0000256" key="4">
    <source>
        <dbReference type="ARBA" id="ARBA00022490"/>
    </source>
</evidence>
<evidence type="ECO:0000256" key="7">
    <source>
        <dbReference type="ARBA" id="ARBA00022807"/>
    </source>
</evidence>
<feature type="compositionally biased region" description="Polar residues" evidence="12">
    <location>
        <begin position="140"/>
        <end position="151"/>
    </location>
</feature>
<reference evidence="14 15" key="1">
    <citation type="submission" date="2022-12" db="EMBL/GenBank/DDBJ databases">
        <title>Chromosome-level genome of Tegillarca granosa.</title>
        <authorList>
            <person name="Kim J."/>
        </authorList>
    </citation>
    <scope>NUCLEOTIDE SEQUENCE [LARGE SCALE GENOMIC DNA]</scope>
    <source>
        <strain evidence="14">Teg-2019</strain>
        <tissue evidence="14">Adductor muscle</tissue>
    </source>
</reference>
<feature type="region of interest" description="Disordered" evidence="12">
    <location>
        <begin position="208"/>
        <end position="227"/>
    </location>
</feature>